<reference evidence="2 3" key="1">
    <citation type="submission" date="2018-12" db="EMBL/GenBank/DDBJ databases">
        <authorList>
            <consortium name="Pathogen Informatics"/>
        </authorList>
    </citation>
    <scope>NUCLEOTIDE SEQUENCE [LARGE SCALE GENOMIC DNA]</scope>
    <source>
        <strain evidence="2 3">NCTC11923</strain>
    </source>
</reference>
<name>A0A448KAE0_9ACTO</name>
<dbReference type="EMBL" id="LR134363">
    <property type="protein sequence ID" value="VEG73884.1"/>
    <property type="molecule type" value="Genomic_DNA"/>
</dbReference>
<dbReference type="STRING" id="1278298.GCA_000428685_00021"/>
<dbReference type="GO" id="GO:0006355">
    <property type="term" value="P:regulation of DNA-templated transcription"/>
    <property type="evidence" value="ECO:0007669"/>
    <property type="project" value="InterPro"/>
</dbReference>
<accession>A0A448KAE0</accession>
<evidence type="ECO:0000313" key="3">
    <source>
        <dbReference type="Proteomes" id="UP000276899"/>
    </source>
</evidence>
<dbReference type="RefSeq" id="WP_051280929.1">
    <property type="nucleotide sequence ID" value="NZ_CBCRWE010000086.1"/>
</dbReference>
<keyword evidence="3" id="KW-1185">Reference proteome</keyword>
<dbReference type="InterPro" id="IPR010985">
    <property type="entry name" value="Ribbon_hlx_hlx"/>
</dbReference>
<dbReference type="InterPro" id="IPR053853">
    <property type="entry name" value="FitA-like_RHH"/>
</dbReference>
<gene>
    <name evidence="2" type="primary">fitA</name>
    <name evidence="2" type="ORF">NCTC11923_00498</name>
</gene>
<organism evidence="2 3">
    <name type="scientific">Actinomyces slackii</name>
    <dbReference type="NCBI Taxonomy" id="52774"/>
    <lineage>
        <taxon>Bacteria</taxon>
        <taxon>Bacillati</taxon>
        <taxon>Actinomycetota</taxon>
        <taxon>Actinomycetes</taxon>
        <taxon>Actinomycetales</taxon>
        <taxon>Actinomycetaceae</taxon>
        <taxon>Actinomyces</taxon>
    </lineage>
</organism>
<dbReference type="InterPro" id="IPR013321">
    <property type="entry name" value="Arc_rbn_hlx_hlx"/>
</dbReference>
<dbReference type="Gene3D" id="1.10.1220.10">
    <property type="entry name" value="Met repressor-like"/>
    <property type="match status" value="1"/>
</dbReference>
<evidence type="ECO:0000313" key="2">
    <source>
        <dbReference type="EMBL" id="VEG73884.1"/>
    </source>
</evidence>
<evidence type="ECO:0000259" key="1">
    <source>
        <dbReference type="Pfam" id="PF22513"/>
    </source>
</evidence>
<sequence>MSTLTIRNLDSATHRGLRLRAAAHGRSVEAEVRAILDDATRRQRRGNIALAFRDLALAEGGIDLDLPPRTIDDDHRAVELD</sequence>
<dbReference type="Proteomes" id="UP000276899">
    <property type="component" value="Chromosome"/>
</dbReference>
<proteinExistence type="predicted"/>
<dbReference type="Pfam" id="PF22513">
    <property type="entry name" value="FitA-like_RHH"/>
    <property type="match status" value="1"/>
</dbReference>
<dbReference type="KEGG" id="asla:NCTC11923_00498"/>
<feature type="domain" description="Antitoxin FitA-like ribbon-helix-helix" evidence="1">
    <location>
        <begin position="3"/>
        <end position="39"/>
    </location>
</feature>
<protein>
    <submittedName>
        <fullName evidence="2">Trafficking protein A</fullName>
    </submittedName>
</protein>
<dbReference type="SUPFAM" id="SSF47598">
    <property type="entry name" value="Ribbon-helix-helix"/>
    <property type="match status" value="1"/>
</dbReference>
<dbReference type="AlphaFoldDB" id="A0A448KAE0"/>